<name>A0A515D0P7_SERLI</name>
<protein>
    <submittedName>
        <fullName evidence="1">Uncharacterized protein</fullName>
    </submittedName>
</protein>
<gene>
    <name evidence="1" type="ORF">EGO53_20280</name>
</gene>
<dbReference type="EMBL" id="CP033893">
    <property type="protein sequence ID" value="QDL33989.1"/>
    <property type="molecule type" value="Genomic_DNA"/>
</dbReference>
<evidence type="ECO:0000313" key="1">
    <source>
        <dbReference type="EMBL" id="QDL33989.1"/>
    </source>
</evidence>
<accession>A0A515D0P7</accession>
<reference evidence="1 2" key="1">
    <citation type="submission" date="2018-11" db="EMBL/GenBank/DDBJ databases">
        <title>The first complete genome of Serratia liquefaciens isolated from metalophyte plant revel distinctness adaptive mechanisms in an extreme habitat.</title>
        <authorList>
            <person name="Caneschi W.L."/>
            <person name="Sanchez A.B."/>
            <person name="Felestrino E.B."/>
            <person name="Assis R.A.B."/>
            <person name="Lemes C.G.C."/>
            <person name="Cordeiro I.F."/>
            <person name="Fonseca N.P."/>
            <person name="Villa M."/>
            <person name="Vieira I.T."/>
            <person name="Moraes L.A."/>
            <person name="Kamino L.H.Y."/>
            <person name="do Carmo F."/>
            <person name="Garcia C.M."/>
            <person name="Almeida N.F."/>
            <person name="Silva R.S."/>
            <person name="Ferro J.A."/>
            <person name="Ferro M.I.T."/>
            <person name="Varani A.M."/>
            <person name="Ferreira R.M."/>
            <person name="dos Santos V.L."/>
            <person name="Silva U.C."/>
            <person name="Setubal J.C."/>
            <person name="Moreira L.M."/>
        </authorList>
    </citation>
    <scope>NUCLEOTIDE SEQUENCE [LARGE SCALE GENOMIC DNA]</scope>
    <source>
        <strain evidence="1 2">FG3</strain>
    </source>
</reference>
<dbReference type="RefSeq" id="WP_142815970.1">
    <property type="nucleotide sequence ID" value="NZ_CP033893.1"/>
</dbReference>
<dbReference type="Proteomes" id="UP000317572">
    <property type="component" value="Chromosome"/>
</dbReference>
<dbReference type="AlphaFoldDB" id="A0A515D0P7"/>
<organism evidence="1 2">
    <name type="scientific">Serratia liquefaciens</name>
    <dbReference type="NCBI Taxonomy" id="614"/>
    <lineage>
        <taxon>Bacteria</taxon>
        <taxon>Pseudomonadati</taxon>
        <taxon>Pseudomonadota</taxon>
        <taxon>Gammaproteobacteria</taxon>
        <taxon>Enterobacterales</taxon>
        <taxon>Yersiniaceae</taxon>
        <taxon>Serratia</taxon>
    </lineage>
</organism>
<proteinExistence type="predicted"/>
<sequence>MYTLKIVTANRNEIINAVDSIEWKRAEKAIHADTCAGELLKFILLPGDTAYLANSHNRTVATYTNPVTQSETTA</sequence>
<evidence type="ECO:0000313" key="2">
    <source>
        <dbReference type="Proteomes" id="UP000317572"/>
    </source>
</evidence>